<evidence type="ECO:0000313" key="6">
    <source>
        <dbReference type="Proteomes" id="UP000291469"/>
    </source>
</evidence>
<dbReference type="KEGG" id="erz:ER308_06740"/>
<dbReference type="SUPFAM" id="SSF53597">
    <property type="entry name" value="Dihydrofolate reductase-like"/>
    <property type="match status" value="1"/>
</dbReference>
<dbReference type="Pfam" id="PF01872">
    <property type="entry name" value="RibD_C"/>
    <property type="match status" value="1"/>
</dbReference>
<evidence type="ECO:0000313" key="5">
    <source>
        <dbReference type="EMBL" id="QBI19269.1"/>
    </source>
</evidence>
<evidence type="ECO:0000256" key="2">
    <source>
        <dbReference type="ARBA" id="ARBA00022857"/>
    </source>
</evidence>
<keyword evidence="2" id="KW-0521">NADP</keyword>
<keyword evidence="6" id="KW-1185">Reference proteome</keyword>
<evidence type="ECO:0000256" key="1">
    <source>
        <dbReference type="ARBA" id="ARBA00005104"/>
    </source>
</evidence>
<comment type="pathway">
    <text evidence="1">Cofactor biosynthesis; riboflavin biosynthesis.</text>
</comment>
<keyword evidence="3" id="KW-0560">Oxidoreductase</keyword>
<dbReference type="RefSeq" id="WP_131154266.1">
    <property type="nucleotide sequence ID" value="NZ_CP036402.1"/>
</dbReference>
<gene>
    <name evidence="5" type="ORF">ER308_06740</name>
</gene>
<dbReference type="InterPro" id="IPR002734">
    <property type="entry name" value="RibDG_C"/>
</dbReference>
<dbReference type="AlphaFoldDB" id="A0A411YDG3"/>
<dbReference type="GO" id="GO:0009231">
    <property type="term" value="P:riboflavin biosynthetic process"/>
    <property type="evidence" value="ECO:0007669"/>
    <property type="project" value="InterPro"/>
</dbReference>
<dbReference type="EMBL" id="CP036402">
    <property type="protein sequence ID" value="QBI19269.1"/>
    <property type="molecule type" value="Genomic_DNA"/>
</dbReference>
<accession>A0A411YDG3</accession>
<proteinExistence type="predicted"/>
<dbReference type="InterPro" id="IPR024072">
    <property type="entry name" value="DHFR-like_dom_sf"/>
</dbReference>
<organism evidence="5 6">
    <name type="scientific">Egibacter rhizosphaerae</name>
    <dbReference type="NCBI Taxonomy" id="1670831"/>
    <lineage>
        <taxon>Bacteria</taxon>
        <taxon>Bacillati</taxon>
        <taxon>Actinomycetota</taxon>
        <taxon>Nitriliruptoria</taxon>
        <taxon>Egibacterales</taxon>
        <taxon>Egibacteraceae</taxon>
        <taxon>Egibacter</taxon>
    </lineage>
</organism>
<evidence type="ECO:0000259" key="4">
    <source>
        <dbReference type="Pfam" id="PF01872"/>
    </source>
</evidence>
<dbReference type="InterPro" id="IPR050765">
    <property type="entry name" value="Riboflavin_Biosynth_HTPR"/>
</dbReference>
<dbReference type="PANTHER" id="PTHR38011">
    <property type="entry name" value="DIHYDROFOLATE REDUCTASE FAMILY PROTEIN (AFU_ORTHOLOGUE AFUA_8G06820)"/>
    <property type="match status" value="1"/>
</dbReference>
<name>A0A411YDG3_9ACTN</name>
<dbReference type="OrthoDB" id="5243299at2"/>
<protein>
    <submittedName>
        <fullName evidence="5">Pyrimidine reductase family protein</fullName>
    </submittedName>
</protein>
<feature type="domain" description="Bacterial bifunctional deaminase-reductase C-terminal" evidence="4">
    <location>
        <begin position="28"/>
        <end position="228"/>
    </location>
</feature>
<dbReference type="NCBIfam" id="NF010663">
    <property type="entry name" value="PRK14059.1-1"/>
    <property type="match status" value="1"/>
</dbReference>
<dbReference type="PANTHER" id="PTHR38011:SF7">
    <property type="entry name" value="2,5-DIAMINO-6-RIBOSYLAMINO-4(3H)-PYRIMIDINONE 5'-PHOSPHATE REDUCTASE"/>
    <property type="match status" value="1"/>
</dbReference>
<reference evidence="5 6" key="1">
    <citation type="submission" date="2019-01" db="EMBL/GenBank/DDBJ databases">
        <title>Egibacter rhizosphaerae EGI 80759T.</title>
        <authorList>
            <person name="Chen D.-D."/>
            <person name="Tian Y."/>
            <person name="Jiao J.-Y."/>
            <person name="Zhang X.-T."/>
            <person name="Zhang Y.-G."/>
            <person name="Zhang Y."/>
            <person name="Xiao M."/>
            <person name="Shu W.-S."/>
            <person name="Li W.-J."/>
        </authorList>
    </citation>
    <scope>NUCLEOTIDE SEQUENCE [LARGE SCALE GENOMIC DNA]</scope>
    <source>
        <strain evidence="5 6">EGI 80759</strain>
    </source>
</reference>
<dbReference type="Gene3D" id="3.40.430.10">
    <property type="entry name" value="Dihydrofolate Reductase, subunit A"/>
    <property type="match status" value="1"/>
</dbReference>
<dbReference type="GO" id="GO:0008703">
    <property type="term" value="F:5-amino-6-(5-phosphoribosylamino)uracil reductase activity"/>
    <property type="evidence" value="ECO:0007669"/>
    <property type="project" value="InterPro"/>
</dbReference>
<sequence length="242" mass="25928">MRRLLPEPVTEIEPYDAYRPAHPHAALLRVNMVTSLDGHATDAEGVSGLLGGDGDFRVLVALRALADAILVGAGTARAEDYGPHRLRPTLAERRRADGRDHPAPVVVLTASCELDPGARLFTAARTSPIVVTCRDAPRQRRRALERVAEVVEAGEEAVDLPTALQALRARGYAHVLCEGGPTLNAQLFAARLVDELCLTLAPQLAGGTGPSIVDGLQQRASLRLEGLLAEDEELFARYAVAR</sequence>
<evidence type="ECO:0000256" key="3">
    <source>
        <dbReference type="ARBA" id="ARBA00023002"/>
    </source>
</evidence>
<dbReference type="Proteomes" id="UP000291469">
    <property type="component" value="Chromosome"/>
</dbReference>